<proteinExistence type="predicted"/>
<keyword evidence="3" id="KW-1185">Reference proteome</keyword>
<keyword evidence="1" id="KW-0175">Coiled coil</keyword>
<name>A0A6A6ZGF8_9PLEO</name>
<dbReference type="Proteomes" id="UP000799424">
    <property type="component" value="Unassembled WGS sequence"/>
</dbReference>
<reference evidence="2" key="1">
    <citation type="journal article" date="2020" name="Stud. Mycol.">
        <title>101 Dothideomycetes genomes: a test case for predicting lifestyles and emergence of pathogens.</title>
        <authorList>
            <person name="Haridas S."/>
            <person name="Albert R."/>
            <person name="Binder M."/>
            <person name="Bloem J."/>
            <person name="Labutti K."/>
            <person name="Salamov A."/>
            <person name="Andreopoulos B."/>
            <person name="Baker S."/>
            <person name="Barry K."/>
            <person name="Bills G."/>
            <person name="Bluhm B."/>
            <person name="Cannon C."/>
            <person name="Castanera R."/>
            <person name="Culley D."/>
            <person name="Daum C."/>
            <person name="Ezra D."/>
            <person name="Gonzalez J."/>
            <person name="Henrissat B."/>
            <person name="Kuo A."/>
            <person name="Liang C."/>
            <person name="Lipzen A."/>
            <person name="Lutzoni F."/>
            <person name="Magnuson J."/>
            <person name="Mondo S."/>
            <person name="Nolan M."/>
            <person name="Ohm R."/>
            <person name="Pangilinan J."/>
            <person name="Park H.-J."/>
            <person name="Ramirez L."/>
            <person name="Alfaro M."/>
            <person name="Sun H."/>
            <person name="Tritt A."/>
            <person name="Yoshinaga Y."/>
            <person name="Zwiers L.-H."/>
            <person name="Turgeon B."/>
            <person name="Goodwin S."/>
            <person name="Spatafora J."/>
            <person name="Crous P."/>
            <person name="Grigoriev I."/>
        </authorList>
    </citation>
    <scope>NUCLEOTIDE SEQUENCE</scope>
    <source>
        <strain evidence="2">CBS 113818</strain>
    </source>
</reference>
<evidence type="ECO:0000313" key="3">
    <source>
        <dbReference type="Proteomes" id="UP000799424"/>
    </source>
</evidence>
<evidence type="ECO:0000313" key="2">
    <source>
        <dbReference type="EMBL" id="KAF2819355.1"/>
    </source>
</evidence>
<dbReference type="EMBL" id="MU006245">
    <property type="protein sequence ID" value="KAF2819355.1"/>
    <property type="molecule type" value="Genomic_DNA"/>
</dbReference>
<sequence>MSFRIAPFLRQRLFTTSARARNAIPMESVAATQLTASAHAVPKLGRIARWYLPTMALIAVGMATASRRTINTLDAANRHIGFGVTNALNEANRKVHMAREPTQEQKNMMLLEMYGERSSLEDMERAIAGIESRVANEKDRNKMLEEAYGDKSSLKDLQRAMELYEVQ</sequence>
<dbReference type="AlphaFoldDB" id="A0A6A6ZGF8"/>
<accession>A0A6A6ZGF8</accession>
<feature type="coiled-coil region" evidence="1">
    <location>
        <begin position="120"/>
        <end position="147"/>
    </location>
</feature>
<dbReference type="OrthoDB" id="4338954at2759"/>
<organism evidence="2 3">
    <name type="scientific">Ophiobolus disseminans</name>
    <dbReference type="NCBI Taxonomy" id="1469910"/>
    <lineage>
        <taxon>Eukaryota</taxon>
        <taxon>Fungi</taxon>
        <taxon>Dikarya</taxon>
        <taxon>Ascomycota</taxon>
        <taxon>Pezizomycotina</taxon>
        <taxon>Dothideomycetes</taxon>
        <taxon>Pleosporomycetidae</taxon>
        <taxon>Pleosporales</taxon>
        <taxon>Pleosporineae</taxon>
        <taxon>Phaeosphaeriaceae</taxon>
        <taxon>Ophiobolus</taxon>
    </lineage>
</organism>
<protein>
    <submittedName>
        <fullName evidence="2">Uncharacterized protein</fullName>
    </submittedName>
</protein>
<evidence type="ECO:0000256" key="1">
    <source>
        <dbReference type="SAM" id="Coils"/>
    </source>
</evidence>
<gene>
    <name evidence="2" type="ORF">CC86DRAFT_144891</name>
</gene>